<dbReference type="InterPro" id="IPR026188">
    <property type="entry name" value="Lebercilin-like"/>
</dbReference>
<proteinExistence type="predicted"/>
<dbReference type="EMBL" id="JBJQND010000003">
    <property type="protein sequence ID" value="KAL3882396.1"/>
    <property type="molecule type" value="Genomic_DNA"/>
</dbReference>
<feature type="region of interest" description="Disordered" evidence="1">
    <location>
        <begin position="1"/>
        <end position="63"/>
    </location>
</feature>
<comment type="caution">
    <text evidence="2">The sequence shown here is derived from an EMBL/GenBank/DDBJ whole genome shotgun (WGS) entry which is preliminary data.</text>
</comment>
<name>A0ABD3X831_SINWO</name>
<sequence>MEEDAAYQEERKRKDMILQKLREIDEGKNINDTEKKPKSNKEEFFITNTRSDSLSNDSLGSSKKSYNFTKPVENMHIGKPAHEDVTVPVLERKKRREVNLSDIEQGGYQPSFVEKPSGTKVNSFDDDEPTFNTKKKNAKKSDLMTNLFGDTKDTKTTNKDGDIKFSSPTPAKTGGGGRSFPWDDPKPTVKSNVISSAKRENSSALFGGGSALIEDDLQTDAKHSTTGSAKHVPRRARQSNTFNRSKVPAVDNDDDIEEVIL</sequence>
<keyword evidence="3" id="KW-1185">Reference proteome</keyword>
<evidence type="ECO:0000313" key="2">
    <source>
        <dbReference type="EMBL" id="KAL3882396.1"/>
    </source>
</evidence>
<evidence type="ECO:0000256" key="1">
    <source>
        <dbReference type="SAM" id="MobiDB-lite"/>
    </source>
</evidence>
<feature type="region of interest" description="Disordered" evidence="1">
    <location>
        <begin position="98"/>
        <end position="188"/>
    </location>
</feature>
<reference evidence="2 3" key="1">
    <citation type="submission" date="2024-11" db="EMBL/GenBank/DDBJ databases">
        <title>Chromosome-level genome assembly of the freshwater bivalve Anodonta woodiana.</title>
        <authorList>
            <person name="Chen X."/>
        </authorList>
    </citation>
    <scope>NUCLEOTIDE SEQUENCE [LARGE SCALE GENOMIC DNA]</scope>
    <source>
        <strain evidence="2">MN2024</strain>
        <tissue evidence="2">Gills</tissue>
    </source>
</reference>
<dbReference type="Proteomes" id="UP001634394">
    <property type="component" value="Unassembled WGS sequence"/>
</dbReference>
<gene>
    <name evidence="2" type="ORF">ACJMK2_028740</name>
</gene>
<feature type="compositionally biased region" description="Basic and acidic residues" evidence="1">
    <location>
        <begin position="150"/>
        <end position="163"/>
    </location>
</feature>
<feature type="compositionally biased region" description="Acidic residues" evidence="1">
    <location>
        <begin position="251"/>
        <end position="261"/>
    </location>
</feature>
<dbReference type="AlphaFoldDB" id="A0ABD3X831"/>
<accession>A0ABD3X831</accession>
<organism evidence="2 3">
    <name type="scientific">Sinanodonta woodiana</name>
    <name type="common">Chinese pond mussel</name>
    <name type="synonym">Anodonta woodiana</name>
    <dbReference type="NCBI Taxonomy" id="1069815"/>
    <lineage>
        <taxon>Eukaryota</taxon>
        <taxon>Metazoa</taxon>
        <taxon>Spiralia</taxon>
        <taxon>Lophotrochozoa</taxon>
        <taxon>Mollusca</taxon>
        <taxon>Bivalvia</taxon>
        <taxon>Autobranchia</taxon>
        <taxon>Heteroconchia</taxon>
        <taxon>Palaeoheterodonta</taxon>
        <taxon>Unionida</taxon>
        <taxon>Unionoidea</taxon>
        <taxon>Unionidae</taxon>
        <taxon>Unioninae</taxon>
        <taxon>Sinanodonta</taxon>
    </lineage>
</organism>
<evidence type="ECO:0000313" key="3">
    <source>
        <dbReference type="Proteomes" id="UP001634394"/>
    </source>
</evidence>
<dbReference type="PANTHER" id="PTHR16650:SF6">
    <property type="entry name" value="GH21622P"/>
    <property type="match status" value="1"/>
</dbReference>
<feature type="compositionally biased region" description="Low complexity" evidence="1">
    <location>
        <begin position="51"/>
        <end position="63"/>
    </location>
</feature>
<feature type="region of interest" description="Disordered" evidence="1">
    <location>
        <begin position="216"/>
        <end position="261"/>
    </location>
</feature>
<protein>
    <submittedName>
        <fullName evidence="2">Uncharacterized protein</fullName>
    </submittedName>
</protein>
<dbReference type="PANTHER" id="PTHR16650">
    <property type="entry name" value="C21ORF13-RELATED"/>
    <property type="match status" value="1"/>
</dbReference>
<feature type="compositionally biased region" description="Basic and acidic residues" evidence="1">
    <location>
        <begin position="8"/>
        <end position="44"/>
    </location>
</feature>